<comment type="caution">
    <text evidence="1">The sequence shown here is derived from an EMBL/GenBank/DDBJ whole genome shotgun (WGS) entry which is preliminary data.</text>
</comment>
<name>A0ABP8N4Y2_9BACT</name>
<reference evidence="2" key="1">
    <citation type="journal article" date="2019" name="Int. J. Syst. Evol. Microbiol.">
        <title>The Global Catalogue of Microorganisms (GCM) 10K type strain sequencing project: providing services to taxonomists for standard genome sequencing and annotation.</title>
        <authorList>
            <consortium name="The Broad Institute Genomics Platform"/>
            <consortium name="The Broad Institute Genome Sequencing Center for Infectious Disease"/>
            <person name="Wu L."/>
            <person name="Ma J."/>
        </authorList>
    </citation>
    <scope>NUCLEOTIDE SEQUENCE [LARGE SCALE GENOMIC DNA]</scope>
    <source>
        <strain evidence="2">JCM 17759</strain>
    </source>
</reference>
<gene>
    <name evidence="1" type="ORF">GCM10023156_44020</name>
</gene>
<dbReference type="EMBL" id="BAABGA010000054">
    <property type="protein sequence ID" value="GAA4461420.1"/>
    <property type="molecule type" value="Genomic_DNA"/>
</dbReference>
<protein>
    <recommendedName>
        <fullName evidence="3">Polyketide cyclase / dehydrase and lipid transport</fullName>
    </recommendedName>
</protein>
<accession>A0ABP8N4Y2</accession>
<evidence type="ECO:0000313" key="2">
    <source>
        <dbReference type="Proteomes" id="UP001500840"/>
    </source>
</evidence>
<proteinExistence type="predicted"/>
<dbReference type="Proteomes" id="UP001500840">
    <property type="component" value="Unassembled WGS sequence"/>
</dbReference>
<dbReference type="InterPro" id="IPR023393">
    <property type="entry name" value="START-like_dom_sf"/>
</dbReference>
<sequence length="149" mass="16796">MPATSVEINIGADSAVIFDLIHDYSCRLEWDPFLCEATLLNGATTAGVGVVSRCVARNAVGGLAMDTEYVSFLRPSVAAVSMKRGPFFLRKFAAPIRQKQIENAVVRVTYRYYFEARPRVLTFIIEPIVDFVIRRETRKRLTALKSYLE</sequence>
<dbReference type="InterPro" id="IPR019587">
    <property type="entry name" value="Polyketide_cyclase/dehydratase"/>
</dbReference>
<evidence type="ECO:0000313" key="1">
    <source>
        <dbReference type="EMBL" id="GAA4461420.1"/>
    </source>
</evidence>
<dbReference type="RefSeq" id="WP_345325521.1">
    <property type="nucleotide sequence ID" value="NZ_BAABGA010000054.1"/>
</dbReference>
<dbReference type="Pfam" id="PF10604">
    <property type="entry name" value="Polyketide_cyc2"/>
    <property type="match status" value="1"/>
</dbReference>
<keyword evidence="2" id="KW-1185">Reference proteome</keyword>
<organism evidence="1 2">
    <name type="scientific">Novipirellula rosea</name>
    <dbReference type="NCBI Taxonomy" id="1031540"/>
    <lineage>
        <taxon>Bacteria</taxon>
        <taxon>Pseudomonadati</taxon>
        <taxon>Planctomycetota</taxon>
        <taxon>Planctomycetia</taxon>
        <taxon>Pirellulales</taxon>
        <taxon>Pirellulaceae</taxon>
        <taxon>Novipirellula</taxon>
    </lineage>
</organism>
<evidence type="ECO:0008006" key="3">
    <source>
        <dbReference type="Google" id="ProtNLM"/>
    </source>
</evidence>
<dbReference type="Gene3D" id="3.30.530.20">
    <property type="match status" value="1"/>
</dbReference>
<dbReference type="SUPFAM" id="SSF55961">
    <property type="entry name" value="Bet v1-like"/>
    <property type="match status" value="1"/>
</dbReference>